<dbReference type="EMBL" id="BSYO01000039">
    <property type="protein sequence ID" value="GMH30871.1"/>
    <property type="molecule type" value="Genomic_DNA"/>
</dbReference>
<evidence type="ECO:0000313" key="16">
    <source>
        <dbReference type="Proteomes" id="UP001279734"/>
    </source>
</evidence>
<dbReference type="GO" id="GO:0005737">
    <property type="term" value="C:cytoplasm"/>
    <property type="evidence" value="ECO:0007669"/>
    <property type="project" value="TreeGrafter"/>
</dbReference>
<feature type="compositionally biased region" description="Basic residues" evidence="12">
    <location>
        <begin position="326"/>
        <end position="340"/>
    </location>
</feature>
<keyword evidence="3" id="KW-0597">Phosphoprotein</keyword>
<dbReference type="PROSITE" id="PS50102">
    <property type="entry name" value="RRM"/>
    <property type="match status" value="2"/>
</dbReference>
<dbReference type="Proteomes" id="UP001279734">
    <property type="component" value="Unassembled WGS sequence"/>
</dbReference>
<feature type="compositionally biased region" description="Basic residues" evidence="12">
    <location>
        <begin position="349"/>
        <end position="363"/>
    </location>
</feature>
<dbReference type="GO" id="GO:0016607">
    <property type="term" value="C:nuclear speck"/>
    <property type="evidence" value="ECO:0007669"/>
    <property type="project" value="UniProtKB-SubCell"/>
</dbReference>
<evidence type="ECO:0000256" key="4">
    <source>
        <dbReference type="ARBA" id="ARBA00022664"/>
    </source>
</evidence>
<keyword evidence="9" id="KW-0539">Nucleus</keyword>
<evidence type="ECO:0000256" key="8">
    <source>
        <dbReference type="ARBA" id="ARBA00023187"/>
    </source>
</evidence>
<dbReference type="AlphaFoldDB" id="A0AAD3Y8I2"/>
<comment type="caution">
    <text evidence="15">The sequence shown here is derived from an EMBL/GenBank/DDBJ whole genome shotgun (WGS) entry which is preliminary data.</text>
</comment>
<keyword evidence="4" id="KW-0507">mRNA processing</keyword>
<evidence type="ECO:0000256" key="3">
    <source>
        <dbReference type="ARBA" id="ARBA00022553"/>
    </source>
</evidence>
<protein>
    <recommendedName>
        <fullName evidence="14">RRM domain-containing protein</fullName>
    </recommendedName>
</protein>
<evidence type="ECO:0000256" key="2">
    <source>
        <dbReference type="ARBA" id="ARBA00004642"/>
    </source>
</evidence>
<name>A0AAD3Y8I2_NEPGR</name>
<accession>A0AAD3Y8I2</accession>
<evidence type="ECO:0000256" key="10">
    <source>
        <dbReference type="ARBA" id="ARBA00061121"/>
    </source>
</evidence>
<dbReference type="FunFam" id="3.30.70.330:FF:000410">
    <property type="entry name" value="ASF/SF2-like pre-mRNA splicing factor SRP31"/>
    <property type="match status" value="1"/>
</dbReference>
<dbReference type="SMART" id="SM00360">
    <property type="entry name" value="RRM"/>
    <property type="match status" value="2"/>
</dbReference>
<feature type="chain" id="PRO_5041918036" description="RRM domain-containing protein" evidence="13">
    <location>
        <begin position="16"/>
        <end position="417"/>
    </location>
</feature>
<evidence type="ECO:0000256" key="12">
    <source>
        <dbReference type="SAM" id="MobiDB-lite"/>
    </source>
</evidence>
<dbReference type="GO" id="GO:0006397">
    <property type="term" value="P:mRNA processing"/>
    <property type="evidence" value="ECO:0007669"/>
    <property type="project" value="UniProtKB-KW"/>
</dbReference>
<evidence type="ECO:0000256" key="11">
    <source>
        <dbReference type="PROSITE-ProRule" id="PRU00176"/>
    </source>
</evidence>
<feature type="compositionally biased region" description="Low complexity" evidence="12">
    <location>
        <begin position="364"/>
        <end position="374"/>
    </location>
</feature>
<evidence type="ECO:0000256" key="6">
    <source>
        <dbReference type="ARBA" id="ARBA00022737"/>
    </source>
</evidence>
<evidence type="ECO:0000256" key="13">
    <source>
        <dbReference type="SAM" id="SignalP"/>
    </source>
</evidence>
<keyword evidence="16" id="KW-1185">Reference proteome</keyword>
<comment type="similarity">
    <text evidence="10">Belongs to the splicing factor SR family. SR subfamily.</text>
</comment>
<organism evidence="15 16">
    <name type="scientific">Nepenthes gracilis</name>
    <name type="common">Slender pitcher plant</name>
    <dbReference type="NCBI Taxonomy" id="150966"/>
    <lineage>
        <taxon>Eukaryota</taxon>
        <taxon>Viridiplantae</taxon>
        <taxon>Streptophyta</taxon>
        <taxon>Embryophyta</taxon>
        <taxon>Tracheophyta</taxon>
        <taxon>Spermatophyta</taxon>
        <taxon>Magnoliopsida</taxon>
        <taxon>eudicotyledons</taxon>
        <taxon>Gunneridae</taxon>
        <taxon>Pentapetalae</taxon>
        <taxon>Caryophyllales</taxon>
        <taxon>Nepenthaceae</taxon>
        <taxon>Nepenthes</taxon>
    </lineage>
</organism>
<feature type="domain" description="RRM" evidence="14">
    <location>
        <begin position="231"/>
        <end position="309"/>
    </location>
</feature>
<dbReference type="GO" id="GO:0008380">
    <property type="term" value="P:RNA splicing"/>
    <property type="evidence" value="ECO:0007669"/>
    <property type="project" value="UniProtKB-KW"/>
</dbReference>
<dbReference type="InterPro" id="IPR050374">
    <property type="entry name" value="RRT5_SRSF_SR"/>
</dbReference>
<evidence type="ECO:0000256" key="1">
    <source>
        <dbReference type="ARBA" id="ARBA00004324"/>
    </source>
</evidence>
<dbReference type="InterPro" id="IPR000504">
    <property type="entry name" value="RRM_dom"/>
</dbReference>
<evidence type="ECO:0000313" key="15">
    <source>
        <dbReference type="EMBL" id="GMH30871.1"/>
    </source>
</evidence>
<keyword evidence="8" id="KW-0508">mRNA splicing</keyword>
<evidence type="ECO:0000256" key="9">
    <source>
        <dbReference type="ARBA" id="ARBA00023242"/>
    </source>
</evidence>
<dbReference type="Gene3D" id="3.30.70.330">
    <property type="match status" value="2"/>
</dbReference>
<proteinExistence type="inferred from homology"/>
<dbReference type="PANTHER" id="PTHR23003:SF62">
    <property type="entry name" value="SERINE_ARGININE (SR)-TYPE SHUTTLING MRNA BINDING PROTEIN NPL3"/>
    <property type="match status" value="1"/>
</dbReference>
<dbReference type="PANTHER" id="PTHR23003">
    <property type="entry name" value="RNA RECOGNITION MOTIF RRM DOMAIN CONTAINING PROTEIN"/>
    <property type="match status" value="1"/>
</dbReference>
<feature type="signal peptide" evidence="13">
    <location>
        <begin position="1"/>
        <end position="15"/>
    </location>
</feature>
<keyword evidence="6" id="KW-0677">Repeat</keyword>
<feature type="region of interest" description="Disordered" evidence="12">
    <location>
        <begin position="308"/>
        <end position="374"/>
    </location>
</feature>
<gene>
    <name evidence="15" type="ORF">Nepgr_032714</name>
</gene>
<dbReference type="InterPro" id="IPR012677">
    <property type="entry name" value="Nucleotide-bd_a/b_plait_sf"/>
</dbReference>
<reference evidence="15" key="1">
    <citation type="submission" date="2023-05" db="EMBL/GenBank/DDBJ databases">
        <title>Nepenthes gracilis genome sequencing.</title>
        <authorList>
            <person name="Fukushima K."/>
        </authorList>
    </citation>
    <scope>NUCLEOTIDE SEQUENCE</scope>
    <source>
        <strain evidence="15">SING2019-196</strain>
    </source>
</reference>
<dbReference type="CDD" id="cd12599">
    <property type="entry name" value="RRM1_SF2_plant_like"/>
    <property type="match status" value="1"/>
</dbReference>
<comment type="subcellular location">
    <subcellularLocation>
        <location evidence="1">Nucleus speckle</location>
    </subcellularLocation>
    <subcellularLocation>
        <location evidence="2">Nucleus</location>
        <location evidence="2">Nucleoplasm</location>
    </subcellularLocation>
</comment>
<dbReference type="Pfam" id="PF00076">
    <property type="entry name" value="RRM_1"/>
    <property type="match status" value="2"/>
</dbReference>
<dbReference type="FunFam" id="3.30.70.330:FF:000062">
    <property type="entry name" value="serine/arginine-rich splicing factor SR34A-like"/>
    <property type="match status" value="1"/>
</dbReference>
<keyword evidence="13" id="KW-0732">Signal</keyword>
<dbReference type="GO" id="GO:0005681">
    <property type="term" value="C:spliceosomal complex"/>
    <property type="evidence" value="ECO:0007669"/>
    <property type="project" value="UniProtKB-KW"/>
</dbReference>
<dbReference type="GO" id="GO:0003729">
    <property type="term" value="F:mRNA binding"/>
    <property type="evidence" value="ECO:0007669"/>
    <property type="project" value="TreeGrafter"/>
</dbReference>
<feature type="domain" description="RRM" evidence="14">
    <location>
        <begin position="128"/>
        <end position="203"/>
    </location>
</feature>
<keyword evidence="5" id="KW-0747">Spliceosome</keyword>
<dbReference type="InterPro" id="IPR035979">
    <property type="entry name" value="RBD_domain_sf"/>
</dbReference>
<evidence type="ECO:0000259" key="14">
    <source>
        <dbReference type="PROSITE" id="PS50102"/>
    </source>
</evidence>
<sequence>MFLVLLFVSPLMAFADDPINGTRPPLTQRIQGRTLYASMFLLSPFAGSSEPMSHGYVGSPPGCAQLSACCHIICLCWVAGIVPVMGYRQRLMSLCTAWVNPLCSTHSNPKYQRASWRRQGTMSSRSNRTLYVGNLPGDIRQREVEDLFHKYGPIVHIDLKIPPRPPGYAFVEFEEARDAEDAIRGRDGYDFDGHRLRVELAHGGRGHSSSIDRHSSYSGGRNRGVSRHSDYRVLVTGLPSSASWQDLKDHMRKAGDVCFSQVFRDLKGTTGIVDYTNYDDMKYAIKKLDDSEFKNAFSRAFVRVKEYKRSSSRSHSRSPSYSRGRSYSRSRSNSRGHSNGRSRSQSKPPKAKSSRRSPPRSRSRSVSLRSRSRSKSPLSRYGFLRLYEDCKLGSGWVQMPATLSVVEIGNTAAHGLP</sequence>
<keyword evidence="7 11" id="KW-0694">RNA-binding</keyword>
<evidence type="ECO:0000256" key="7">
    <source>
        <dbReference type="ARBA" id="ARBA00022884"/>
    </source>
</evidence>
<evidence type="ECO:0000256" key="5">
    <source>
        <dbReference type="ARBA" id="ARBA00022728"/>
    </source>
</evidence>
<feature type="region of interest" description="Disordered" evidence="12">
    <location>
        <begin position="202"/>
        <end position="224"/>
    </location>
</feature>
<dbReference type="CDD" id="cd12602">
    <property type="entry name" value="RRM2_SF2_plant_like"/>
    <property type="match status" value="1"/>
</dbReference>
<dbReference type="SUPFAM" id="SSF54928">
    <property type="entry name" value="RNA-binding domain, RBD"/>
    <property type="match status" value="1"/>
</dbReference>